<evidence type="ECO:0000313" key="2">
    <source>
        <dbReference type="EMBL" id="PWI57780.1"/>
    </source>
</evidence>
<proteinExistence type="predicted"/>
<evidence type="ECO:0000256" key="1">
    <source>
        <dbReference type="SAM" id="MobiDB-lite"/>
    </source>
</evidence>
<gene>
    <name evidence="2" type="ORF">BM613_07310</name>
</gene>
<dbReference type="AlphaFoldDB" id="A0A2U3D927"/>
<comment type="caution">
    <text evidence="2">The sequence shown here is derived from an EMBL/GenBank/DDBJ whole genome shotgun (WGS) entry which is preliminary data.</text>
</comment>
<name>A0A2U3D927_SULT2</name>
<dbReference type="OrthoDB" id="2662657at2"/>
<dbReference type="EMBL" id="MPDK01000009">
    <property type="protein sequence ID" value="PWI57780.1"/>
    <property type="molecule type" value="Genomic_DNA"/>
</dbReference>
<accession>A0A2U3D927</accession>
<keyword evidence="3" id="KW-1185">Reference proteome</keyword>
<dbReference type="Proteomes" id="UP000245380">
    <property type="component" value="Unassembled WGS sequence"/>
</dbReference>
<reference evidence="2 3" key="1">
    <citation type="submission" date="2016-11" db="EMBL/GenBank/DDBJ databases">
        <title>Comparative genomics of Acidibacillus ferroxidans species.</title>
        <authorList>
            <person name="Oliveira G."/>
            <person name="Nunes G."/>
            <person name="Oliveira R."/>
            <person name="Araujo F."/>
            <person name="Salim A."/>
            <person name="Scholte L."/>
            <person name="Morais D."/>
            <person name="Nancucheo I."/>
            <person name="Johnson D.B."/>
            <person name="Grail B."/>
            <person name="Bittencourt J."/>
            <person name="Valadares R."/>
        </authorList>
    </citation>
    <scope>NUCLEOTIDE SEQUENCE [LARGE SCALE GENOMIC DNA]</scope>
    <source>
        <strain evidence="2 3">Y002</strain>
    </source>
</reference>
<sequence length="124" mass="12959">MALDTREASTAENVTSKAEVVGGASVEGTGDVSSLGKLFANELKSIGIPAENSGIRSVTGNSSDAFKFFKKQVIPSTIREVKSGVYVGNDGEGITFTYRSASKSGPPTIDVNGVQGLRKIKFIN</sequence>
<protein>
    <submittedName>
        <fullName evidence="2">Uncharacterized protein</fullName>
    </submittedName>
</protein>
<evidence type="ECO:0000313" key="3">
    <source>
        <dbReference type="Proteomes" id="UP000245380"/>
    </source>
</evidence>
<organism evidence="2 3">
    <name type="scientific">Sulfoacidibacillus thermotolerans</name>
    <name type="common">Acidibacillus sulfuroxidans</name>
    <dbReference type="NCBI Taxonomy" id="1765684"/>
    <lineage>
        <taxon>Bacteria</taxon>
        <taxon>Bacillati</taxon>
        <taxon>Bacillota</taxon>
        <taxon>Bacilli</taxon>
        <taxon>Bacillales</taxon>
        <taxon>Alicyclobacillaceae</taxon>
        <taxon>Sulfoacidibacillus</taxon>
    </lineage>
</organism>
<feature type="region of interest" description="Disordered" evidence="1">
    <location>
        <begin position="1"/>
        <end position="32"/>
    </location>
</feature>